<dbReference type="Proteomes" id="UP000076580">
    <property type="component" value="Chromosome 01"/>
</dbReference>
<feature type="compositionally biased region" description="Basic residues" evidence="1">
    <location>
        <begin position="245"/>
        <end position="258"/>
    </location>
</feature>
<dbReference type="STRING" id="98403.A0A151GT97"/>
<dbReference type="EMBL" id="LAYC01000001">
    <property type="protein sequence ID" value="KYK60339.1"/>
    <property type="molecule type" value="Genomic_DNA"/>
</dbReference>
<sequence>MQSPGPSMEESEDHTPSLDASEEEIDHLGELDADADADAVLESRRRVATIYDAVAGRVLARKLRRAEEEKDDLKGPTAQGQQGQARLIKHYTRPTPLGPDEALFRRKDAPERYAQHDVYNAHDRDFAHGGRGVLPESDLLKAVHGYASSFYGALDRRRSRLAVPDGQPRSANHRSMDETALLAFGILLEEAGREVLGRRGAMVFAEAADDGGGDDENLAHAAGTSPSGNELATDSDSAASCSSSRRGRKRRRVTQAEE</sequence>
<feature type="region of interest" description="Disordered" evidence="1">
    <location>
        <begin position="210"/>
        <end position="258"/>
    </location>
</feature>
<evidence type="ECO:0000313" key="3">
    <source>
        <dbReference type="Proteomes" id="UP000076580"/>
    </source>
</evidence>
<dbReference type="PANTHER" id="PTHR28054">
    <property type="entry name" value="RNA POLYMERASE I-SPECIFIC TRANSCRIPTION INITIATION FACTOR RRN10"/>
    <property type="match status" value="1"/>
</dbReference>
<gene>
    <name evidence="2" type="ORF">DCS_01476</name>
</gene>
<feature type="compositionally biased region" description="Low complexity" evidence="1">
    <location>
        <begin position="234"/>
        <end position="244"/>
    </location>
</feature>
<dbReference type="InParanoid" id="A0A151GT97"/>
<evidence type="ECO:0000256" key="1">
    <source>
        <dbReference type="SAM" id="MobiDB-lite"/>
    </source>
</evidence>
<dbReference type="PANTHER" id="PTHR28054:SF1">
    <property type="entry name" value="RNA POLYMERASE I-SPECIFIC TRANSCRIPTION INITIATION FACTOR RRN10"/>
    <property type="match status" value="1"/>
</dbReference>
<accession>A0A151GT97</accession>
<evidence type="ECO:0000313" key="2">
    <source>
        <dbReference type="EMBL" id="KYK60339.1"/>
    </source>
</evidence>
<proteinExistence type="predicted"/>
<name>A0A151GT97_DRECN</name>
<protein>
    <submittedName>
        <fullName evidence="2">Uncharacterized protein</fullName>
    </submittedName>
</protein>
<dbReference type="AlphaFoldDB" id="A0A151GT97"/>
<organism evidence="2 3">
    <name type="scientific">Drechmeria coniospora</name>
    <name type="common">Nematophagous fungus</name>
    <name type="synonym">Meria coniospora</name>
    <dbReference type="NCBI Taxonomy" id="98403"/>
    <lineage>
        <taxon>Eukaryota</taxon>
        <taxon>Fungi</taxon>
        <taxon>Dikarya</taxon>
        <taxon>Ascomycota</taxon>
        <taxon>Pezizomycotina</taxon>
        <taxon>Sordariomycetes</taxon>
        <taxon>Hypocreomycetidae</taxon>
        <taxon>Hypocreales</taxon>
        <taxon>Ophiocordycipitaceae</taxon>
        <taxon>Drechmeria</taxon>
    </lineage>
</organism>
<dbReference type="GO" id="GO:0006360">
    <property type="term" value="P:transcription by RNA polymerase I"/>
    <property type="evidence" value="ECO:0007669"/>
    <property type="project" value="InterPro"/>
</dbReference>
<feature type="compositionally biased region" description="Acidic residues" evidence="1">
    <location>
        <begin position="20"/>
        <end position="32"/>
    </location>
</feature>
<dbReference type="RefSeq" id="XP_040659691.1">
    <property type="nucleotide sequence ID" value="XM_040798808.1"/>
</dbReference>
<feature type="region of interest" description="Disordered" evidence="1">
    <location>
        <begin position="1"/>
        <end position="32"/>
    </location>
</feature>
<keyword evidence="3" id="KW-1185">Reference proteome</keyword>
<dbReference type="InterPro" id="IPR022793">
    <property type="entry name" value="Rrn10"/>
</dbReference>
<dbReference type="GeneID" id="63714119"/>
<comment type="caution">
    <text evidence="2">The sequence shown here is derived from an EMBL/GenBank/DDBJ whole genome shotgun (WGS) entry which is preliminary data.</text>
</comment>
<reference evidence="2 3" key="1">
    <citation type="journal article" date="2016" name="Sci. Rep.">
        <title>Insights into Adaptations to a Near-Obligate Nematode Endoparasitic Lifestyle from the Finished Genome of Drechmeria coniospora.</title>
        <authorList>
            <person name="Zhang L."/>
            <person name="Zhou Z."/>
            <person name="Guo Q."/>
            <person name="Fokkens L."/>
            <person name="Miskei M."/>
            <person name="Pocsi I."/>
            <person name="Zhang W."/>
            <person name="Chen M."/>
            <person name="Wang L."/>
            <person name="Sun Y."/>
            <person name="Donzelli B.G."/>
            <person name="Gibson D.M."/>
            <person name="Nelson D.R."/>
            <person name="Luo J.G."/>
            <person name="Rep M."/>
            <person name="Liu H."/>
            <person name="Yang S."/>
            <person name="Wang J."/>
            <person name="Krasnoff S.B."/>
            <person name="Xu Y."/>
            <person name="Molnar I."/>
            <person name="Lin M."/>
        </authorList>
    </citation>
    <scope>NUCLEOTIDE SEQUENCE [LARGE SCALE GENOMIC DNA]</scope>
    <source>
        <strain evidence="2 3">ARSEF 6962</strain>
    </source>
</reference>